<dbReference type="InterPro" id="IPR011990">
    <property type="entry name" value="TPR-like_helical_dom_sf"/>
</dbReference>
<keyword evidence="2 3" id="KW-0802">TPR repeat</keyword>
<dbReference type="EMBL" id="LGRX02002672">
    <property type="protein sequence ID" value="KAK3283703.1"/>
    <property type="molecule type" value="Genomic_DNA"/>
</dbReference>
<dbReference type="Gene3D" id="1.25.40.10">
    <property type="entry name" value="Tetratricopeptide repeat domain"/>
    <property type="match status" value="1"/>
</dbReference>
<comment type="similarity">
    <text evidence="4">Belongs to the EMC2 family.</text>
</comment>
<comment type="caution">
    <text evidence="6">The sequence shown here is derived from an EMBL/GenBank/DDBJ whole genome shotgun (WGS) entry which is preliminary data.</text>
</comment>
<dbReference type="InterPro" id="IPR019734">
    <property type="entry name" value="TPR_rpt"/>
</dbReference>
<dbReference type="Pfam" id="PF22890">
    <property type="entry name" value="TPR_EMC2"/>
    <property type="match status" value="1"/>
</dbReference>
<dbReference type="PANTHER" id="PTHR12760">
    <property type="entry name" value="TETRATRICOPEPTIDE REPEAT PROTEIN"/>
    <property type="match status" value="1"/>
</dbReference>
<protein>
    <recommendedName>
        <fullName evidence="4">ER membrane protein complex subunit 2</fullName>
    </recommendedName>
</protein>
<dbReference type="InterPro" id="IPR055217">
    <property type="entry name" value="TPR_EMC2"/>
</dbReference>
<evidence type="ECO:0000256" key="4">
    <source>
        <dbReference type="RuleBase" id="RU367091"/>
    </source>
</evidence>
<comment type="function">
    <text evidence="4">Part of the endoplasmic reticulum membrane protein complex (EMC) that enables the energy-independent insertion into endoplasmic reticulum membranes of newly synthesized membrane proteins.</text>
</comment>
<dbReference type="PROSITE" id="PS50005">
    <property type="entry name" value="TPR"/>
    <property type="match status" value="2"/>
</dbReference>
<dbReference type="InterPro" id="IPR039856">
    <property type="entry name" value="EMC2-like"/>
</dbReference>
<dbReference type="SUPFAM" id="SSF48452">
    <property type="entry name" value="TPR-like"/>
    <property type="match status" value="1"/>
</dbReference>
<feature type="domain" description="EMC2 TPR-like" evidence="5">
    <location>
        <begin position="98"/>
        <end position="207"/>
    </location>
</feature>
<evidence type="ECO:0000259" key="5">
    <source>
        <dbReference type="Pfam" id="PF22890"/>
    </source>
</evidence>
<feature type="repeat" description="TPR" evidence="3">
    <location>
        <begin position="164"/>
        <end position="197"/>
    </location>
</feature>
<comment type="subcellular location">
    <subcellularLocation>
        <location evidence="4">Endoplasmic reticulum membrane</location>
        <topology evidence="4">Peripheral membrane protein</topology>
        <orientation evidence="4">Cytoplasmic side</orientation>
    </subcellularLocation>
</comment>
<evidence type="ECO:0000313" key="7">
    <source>
        <dbReference type="Proteomes" id="UP001190700"/>
    </source>
</evidence>
<gene>
    <name evidence="6" type="ORF">CYMTET_8613</name>
</gene>
<keyword evidence="4" id="KW-0256">Endoplasmic reticulum</keyword>
<keyword evidence="7" id="KW-1185">Reference proteome</keyword>
<keyword evidence="1" id="KW-0677">Repeat</keyword>
<evidence type="ECO:0000256" key="1">
    <source>
        <dbReference type="ARBA" id="ARBA00022737"/>
    </source>
</evidence>
<organism evidence="6 7">
    <name type="scientific">Cymbomonas tetramitiformis</name>
    <dbReference type="NCBI Taxonomy" id="36881"/>
    <lineage>
        <taxon>Eukaryota</taxon>
        <taxon>Viridiplantae</taxon>
        <taxon>Chlorophyta</taxon>
        <taxon>Pyramimonadophyceae</taxon>
        <taxon>Pyramimonadales</taxon>
        <taxon>Pyramimonadaceae</taxon>
        <taxon>Cymbomonas</taxon>
    </lineage>
</organism>
<feature type="repeat" description="TPR" evidence="3">
    <location>
        <begin position="96"/>
        <end position="129"/>
    </location>
</feature>
<evidence type="ECO:0000313" key="6">
    <source>
        <dbReference type="EMBL" id="KAK3283703.1"/>
    </source>
</evidence>
<dbReference type="GO" id="GO:0072546">
    <property type="term" value="C:EMC complex"/>
    <property type="evidence" value="ECO:0007669"/>
    <property type="project" value="UniProtKB-UniRule"/>
</dbReference>
<keyword evidence="4" id="KW-0472">Membrane</keyword>
<accession>A0AAE0GTE9</accession>
<name>A0AAE0GTE9_9CHLO</name>
<evidence type="ECO:0000256" key="2">
    <source>
        <dbReference type="ARBA" id="ARBA00022803"/>
    </source>
</evidence>
<dbReference type="AlphaFoldDB" id="A0AAE0GTE9"/>
<reference evidence="6 7" key="1">
    <citation type="journal article" date="2015" name="Genome Biol. Evol.">
        <title>Comparative Genomics of a Bacterivorous Green Alga Reveals Evolutionary Causalities and Consequences of Phago-Mixotrophic Mode of Nutrition.</title>
        <authorList>
            <person name="Burns J.A."/>
            <person name="Paasch A."/>
            <person name="Narechania A."/>
            <person name="Kim E."/>
        </authorList>
    </citation>
    <scope>NUCLEOTIDE SEQUENCE [LARGE SCALE GENOMIC DNA]</scope>
    <source>
        <strain evidence="6 7">PLY_AMNH</strain>
    </source>
</reference>
<proteinExistence type="inferred from homology"/>
<sequence>MVSKTQTLKDLEDALENGASDTGTIQKFLRMVRELRVRRSELVSQHGAKLLNSRLLGEEERWLVHEQVCVAALDCQDLEVAVQCLKKLKAKFPTSIRVGRLRGMALEAQGKWEEALVHYEKLLAESPANANIMKRKVAVERARGNTHKAIEALNEYLDSFMSDVDAWAELGDLYVENLMYKQAAFCFEELITAAPHNYLNHLKYAEVLYTMGGAENVRNSRKYFSAAVDLTGGDSLRALYGLWTATSAIKALKGPKDPEDESPLGDLASKQIVALYKAGCPAKAKIVEACVEDR</sequence>
<dbReference type="SMART" id="SM00028">
    <property type="entry name" value="TPR"/>
    <property type="match status" value="2"/>
</dbReference>
<evidence type="ECO:0000256" key="3">
    <source>
        <dbReference type="PROSITE-ProRule" id="PRU00339"/>
    </source>
</evidence>
<dbReference type="Proteomes" id="UP001190700">
    <property type="component" value="Unassembled WGS sequence"/>
</dbReference>
<comment type="subunit">
    <text evidence="4">Component of the ER membrane protein complex (EMC).</text>
</comment>